<keyword evidence="3" id="KW-1185">Reference proteome</keyword>
<gene>
    <name evidence="2" type="ORF">CFP56_013885</name>
    <name evidence="1" type="ORF">CFP56_040605</name>
</gene>
<organism evidence="1 3">
    <name type="scientific">Quercus suber</name>
    <name type="common">Cork oak</name>
    <dbReference type="NCBI Taxonomy" id="58331"/>
    <lineage>
        <taxon>Eukaryota</taxon>
        <taxon>Viridiplantae</taxon>
        <taxon>Streptophyta</taxon>
        <taxon>Embryophyta</taxon>
        <taxon>Tracheophyta</taxon>
        <taxon>Spermatophyta</taxon>
        <taxon>Magnoliopsida</taxon>
        <taxon>eudicotyledons</taxon>
        <taxon>Gunneridae</taxon>
        <taxon>Pentapetalae</taxon>
        <taxon>rosids</taxon>
        <taxon>fabids</taxon>
        <taxon>Fagales</taxon>
        <taxon>Fagaceae</taxon>
        <taxon>Quercus</taxon>
    </lineage>
</organism>
<evidence type="ECO:0000313" key="3">
    <source>
        <dbReference type="Proteomes" id="UP000237347"/>
    </source>
</evidence>
<feature type="non-terminal residue" evidence="1">
    <location>
        <position position="1"/>
    </location>
</feature>
<reference evidence="1" key="1">
    <citation type="submission" date="2017-12" db="EMBL/GenBank/DDBJ databases">
        <authorList>
            <person name="Barbosa P."/>
            <person name="Usie A."/>
            <person name="Ramos A.M."/>
        </authorList>
    </citation>
    <scope>NUCLEOTIDE SEQUENCE</scope>
    <source>
        <strain evidence="1">HL8</strain>
        <tissue evidence="1">Leaves</tissue>
    </source>
</reference>
<evidence type="ECO:0000313" key="1">
    <source>
        <dbReference type="EMBL" id="KAK7851970.1"/>
    </source>
</evidence>
<reference evidence="1 3" key="2">
    <citation type="journal article" date="2018" name="Sci. Data">
        <title>The draft genome sequence of cork oak.</title>
        <authorList>
            <person name="Ramos A.M."/>
            <person name="Usie A."/>
            <person name="Barbosa P."/>
            <person name="Barros P.M."/>
            <person name="Capote T."/>
            <person name="Chaves I."/>
            <person name="Simoes F."/>
            <person name="Abreu I."/>
            <person name="Carrasquinho I."/>
            <person name="Faro C."/>
            <person name="Guimaraes J.B."/>
            <person name="Mendonca D."/>
            <person name="Nobrega F."/>
            <person name="Rodrigues L."/>
            <person name="Saibo N.J.M."/>
            <person name="Varela M.C."/>
            <person name="Egas C."/>
            <person name="Matos J."/>
            <person name="Miguel C.M."/>
            <person name="Oliveira M.M."/>
            <person name="Ricardo C.P."/>
            <person name="Goncalves S."/>
        </authorList>
    </citation>
    <scope>NUCLEOTIDE SEQUENCE [LARGE SCALE GENOMIC DNA]</scope>
    <source>
        <strain evidence="3">cv. HL8</strain>
        <strain evidence="1">HL8</strain>
    </source>
</reference>
<accession>A0AAW0LKX6</accession>
<sequence>CQRNPSFEIDLEQIQQGCLEVHHKLGIEEVHHSHRFDICHAKAIEIAPNLSPNAGPCCASVDVKGLRLA</sequence>
<evidence type="ECO:0000313" key="2">
    <source>
        <dbReference type="EMBL" id="KAK7858265.1"/>
    </source>
</evidence>
<dbReference type="Proteomes" id="UP000237347">
    <property type="component" value="Unassembled WGS sequence"/>
</dbReference>
<comment type="caution">
    <text evidence="1">The sequence shown here is derived from an EMBL/GenBank/DDBJ whole genome shotgun (WGS) entry which is preliminary data.</text>
</comment>
<name>A0AAW0LKX6_QUESU</name>
<reference evidence="1" key="3">
    <citation type="submission" date="2023-07" db="EMBL/GenBank/DDBJ databases">
        <title>An improved reference 1 genome and first organelle genomes of Quercus suber.</title>
        <authorList>
            <consortium name="Genosuber Consortium"/>
            <person name="Usie A."/>
            <person name="Serra O."/>
            <person name="Barros P."/>
        </authorList>
    </citation>
    <scope>NUCLEOTIDE SEQUENCE</scope>
    <source>
        <strain evidence="1">HL8</strain>
        <tissue evidence="1">Leaves</tissue>
    </source>
</reference>
<dbReference type="AlphaFoldDB" id="A0AAW0LKX6"/>
<proteinExistence type="predicted"/>
<protein>
    <submittedName>
        <fullName evidence="1">Uncharacterized protein</fullName>
    </submittedName>
</protein>
<dbReference type="EMBL" id="PKMF04000081">
    <property type="protein sequence ID" value="KAK7851970.1"/>
    <property type="molecule type" value="Genomic_DNA"/>
</dbReference>
<dbReference type="EMBL" id="PKMF04000021">
    <property type="protein sequence ID" value="KAK7858265.1"/>
    <property type="molecule type" value="Genomic_DNA"/>
</dbReference>